<comment type="caution">
    <text evidence="1">The sequence shown here is derived from an EMBL/GenBank/DDBJ whole genome shotgun (WGS) entry which is preliminary data.</text>
</comment>
<dbReference type="AlphaFoldDB" id="A0A388TCE0"/>
<dbReference type="Proteomes" id="UP000269352">
    <property type="component" value="Unassembled WGS sequence"/>
</dbReference>
<keyword evidence="2" id="KW-1185">Reference proteome</keyword>
<protein>
    <submittedName>
        <fullName evidence="1">Uncharacterized protein</fullName>
    </submittedName>
</protein>
<organism evidence="1 2">
    <name type="scientific">Termititenax aidoneus</name>
    <dbReference type="NCBI Taxonomy" id="2218524"/>
    <lineage>
        <taxon>Bacteria</taxon>
        <taxon>Bacillati</taxon>
        <taxon>Candidatus Margulisiibacteriota</taxon>
        <taxon>Candidatus Termititenacia</taxon>
        <taxon>Candidatus Termititenacales</taxon>
        <taxon>Candidatus Termititenacaceae</taxon>
        <taxon>Candidatus Termititenax</taxon>
    </lineage>
</organism>
<evidence type="ECO:0000313" key="2">
    <source>
        <dbReference type="Proteomes" id="UP000269352"/>
    </source>
</evidence>
<accession>A0A388TCE0</accession>
<evidence type="ECO:0000313" key="1">
    <source>
        <dbReference type="EMBL" id="GBR74529.1"/>
    </source>
</evidence>
<gene>
    <name evidence="1" type="ORF">NO1_1688</name>
</gene>
<proteinExistence type="predicted"/>
<sequence>MKIKYIGKRNVYVELGGYTGPARTGDVFEIADGTRYDTKKFELADGESPAKKKNKKTDCCTVE</sequence>
<name>A0A388TCE0_TERA1</name>
<dbReference type="EMBL" id="BGZN01000052">
    <property type="protein sequence ID" value="GBR74529.1"/>
    <property type="molecule type" value="Genomic_DNA"/>
</dbReference>
<reference evidence="1 2" key="1">
    <citation type="journal article" date="2019" name="ISME J.">
        <title>Genome analyses of uncultured TG2/ZB3 bacteria in 'Margulisbacteria' specifically attached to ectosymbiotic spirochetes of protists in the termite gut.</title>
        <authorList>
            <person name="Utami Y.D."/>
            <person name="Kuwahara H."/>
            <person name="Igai K."/>
            <person name="Murakami T."/>
            <person name="Sugaya K."/>
            <person name="Morikawa T."/>
            <person name="Nagura Y."/>
            <person name="Yuki M."/>
            <person name="Deevong P."/>
            <person name="Inoue T."/>
            <person name="Kihara K."/>
            <person name="Lo N."/>
            <person name="Yamada A."/>
            <person name="Ohkuma M."/>
            <person name="Hongoh Y."/>
        </authorList>
    </citation>
    <scope>NUCLEOTIDE SEQUENCE [LARGE SCALE GENOMIC DNA]</scope>
    <source>
        <strain evidence="1">NkOx7-01</strain>
    </source>
</reference>